<dbReference type="CDD" id="cd00130">
    <property type="entry name" value="PAS"/>
    <property type="match status" value="1"/>
</dbReference>
<dbReference type="InterPro" id="IPR000014">
    <property type="entry name" value="PAS"/>
</dbReference>
<dbReference type="SUPFAM" id="SSF55785">
    <property type="entry name" value="PYP-like sensor domain (PAS domain)"/>
    <property type="match status" value="1"/>
</dbReference>
<feature type="coiled-coil region" evidence="1">
    <location>
        <begin position="101"/>
        <end position="131"/>
    </location>
</feature>
<dbReference type="STRING" id="360412.LARV_03739"/>
<dbReference type="NCBIfam" id="TIGR00229">
    <property type="entry name" value="sensory_box"/>
    <property type="match status" value="1"/>
</dbReference>
<evidence type="ECO:0000313" key="3">
    <source>
        <dbReference type="EMBL" id="GAP15944.1"/>
    </source>
</evidence>
<evidence type="ECO:0000259" key="2">
    <source>
        <dbReference type="SMART" id="SM00091"/>
    </source>
</evidence>
<sequence>MVEKSLWELLWDYDPNGLVVLDRDYKIQIVNPSFCGLFKLKEEEIKGRPAAEVFDDLSDFEAVWERGEVIKGREREYPRYGLYLRGVYFPVVGQGLAACILVDLTKEHQRAEELREVKQELSKQVNKVIDKQMSIAQEIAGLLGETTAEAKVSLLKIRNMLDSEIR</sequence>
<dbReference type="InterPro" id="IPR035965">
    <property type="entry name" value="PAS-like_dom_sf"/>
</dbReference>
<dbReference type="EMBL" id="DF967973">
    <property type="protein sequence ID" value="GAP15944.1"/>
    <property type="molecule type" value="Genomic_DNA"/>
</dbReference>
<evidence type="ECO:0000313" key="4">
    <source>
        <dbReference type="Proteomes" id="UP000055060"/>
    </source>
</evidence>
<gene>
    <name evidence="3" type="ORF">LARV_03739</name>
</gene>
<proteinExistence type="predicted"/>
<feature type="domain" description="PAS" evidence="2">
    <location>
        <begin position="5"/>
        <end position="71"/>
    </location>
</feature>
<evidence type="ECO:0000256" key="1">
    <source>
        <dbReference type="SAM" id="Coils"/>
    </source>
</evidence>
<accession>A0A0K8MXH0</accession>
<reference evidence="3" key="1">
    <citation type="submission" date="2015-07" db="EMBL/GenBank/DDBJ databases">
        <title>Draft Genome Sequences of Anaerolinea thermolimosa IMO-1, Bellilinea caldifistulae GOMI-1, Leptolinea tardivitalis YMTK-2, Levilinea saccharolytica KIBI-1,Longilinea arvoryzae KOME-1, Previously Described as Members of the Anaerolineaceae (Chloroflexi).</title>
        <authorList>
            <person name="Sekiguchi Y."/>
            <person name="Ohashi A."/>
            <person name="Matsuura N."/>
            <person name="Tourlousse M.D."/>
        </authorList>
    </citation>
    <scope>NUCLEOTIDE SEQUENCE [LARGE SCALE GENOMIC DNA]</scope>
    <source>
        <strain evidence="3">KOME-1</strain>
    </source>
</reference>
<dbReference type="Pfam" id="PF13426">
    <property type="entry name" value="PAS_9"/>
    <property type="match status" value="1"/>
</dbReference>
<dbReference type="SMART" id="SM00091">
    <property type="entry name" value="PAS"/>
    <property type="match status" value="1"/>
</dbReference>
<dbReference type="RefSeq" id="WP_075075342.1">
    <property type="nucleotide sequence ID" value="NZ_DF967973.1"/>
</dbReference>
<dbReference type="OrthoDB" id="9798098at2"/>
<protein>
    <submittedName>
        <fullName evidence="3">Protein containg PAS domain S-box</fullName>
    </submittedName>
</protein>
<dbReference type="AlphaFoldDB" id="A0A0K8MXH0"/>
<dbReference type="Proteomes" id="UP000055060">
    <property type="component" value="Unassembled WGS sequence"/>
</dbReference>
<organism evidence="3">
    <name type="scientific">Longilinea arvoryzae</name>
    <dbReference type="NCBI Taxonomy" id="360412"/>
    <lineage>
        <taxon>Bacteria</taxon>
        <taxon>Bacillati</taxon>
        <taxon>Chloroflexota</taxon>
        <taxon>Anaerolineae</taxon>
        <taxon>Anaerolineales</taxon>
        <taxon>Anaerolineaceae</taxon>
        <taxon>Longilinea</taxon>
    </lineage>
</organism>
<dbReference type="Gene3D" id="3.30.450.20">
    <property type="entry name" value="PAS domain"/>
    <property type="match status" value="1"/>
</dbReference>
<keyword evidence="1" id="KW-0175">Coiled coil</keyword>
<keyword evidence="4" id="KW-1185">Reference proteome</keyword>
<name>A0A0K8MXH0_9CHLR</name>